<accession>A0A1W6CWT7</accession>
<protein>
    <submittedName>
        <fullName evidence="3">3-carboxy-cis,cis-muconate cycloisomerase</fullName>
    </submittedName>
</protein>
<dbReference type="GO" id="GO:0016853">
    <property type="term" value="F:isomerase activity"/>
    <property type="evidence" value="ECO:0007669"/>
    <property type="project" value="UniProtKB-KW"/>
</dbReference>
<name>A0A1W6CWT7_9RHOB</name>
<dbReference type="InterPro" id="IPR000362">
    <property type="entry name" value="Fumarate_lyase_fam"/>
</dbReference>
<dbReference type="PROSITE" id="PS00163">
    <property type="entry name" value="FUMARATE_LYASES"/>
    <property type="match status" value="1"/>
</dbReference>
<gene>
    <name evidence="3" type="ORF">B0A89_06435</name>
</gene>
<organism evidence="3 4">
    <name type="scientific">Paracoccus contaminans</name>
    <dbReference type="NCBI Taxonomy" id="1945662"/>
    <lineage>
        <taxon>Bacteria</taxon>
        <taxon>Pseudomonadati</taxon>
        <taxon>Pseudomonadota</taxon>
        <taxon>Alphaproteobacteria</taxon>
        <taxon>Rhodobacterales</taxon>
        <taxon>Paracoccaceae</taxon>
        <taxon>Paracoccus</taxon>
    </lineage>
</organism>
<dbReference type="RefSeq" id="WP_085377438.1">
    <property type="nucleotide sequence ID" value="NZ_CP020612.1"/>
</dbReference>
<dbReference type="InterPro" id="IPR008948">
    <property type="entry name" value="L-Aspartase-like"/>
</dbReference>
<feature type="domain" description="Adenylosuccinate lyase C-terminal" evidence="2">
    <location>
        <begin position="363"/>
        <end position="432"/>
    </location>
</feature>
<dbReference type="PANTHER" id="PTHR43172:SF2">
    <property type="entry name" value="ADENYLOSUCCINATE LYASE C-TERMINAL DOMAIN-CONTAINING PROTEIN"/>
    <property type="match status" value="1"/>
</dbReference>
<evidence type="ECO:0000313" key="3">
    <source>
        <dbReference type="EMBL" id="ARJ69321.1"/>
    </source>
</evidence>
<dbReference type="SMART" id="SM00998">
    <property type="entry name" value="ADSL_C"/>
    <property type="match status" value="1"/>
</dbReference>
<keyword evidence="4" id="KW-1185">Reference proteome</keyword>
<sequence length="439" mass="45303">MPAALADSALYRPLFGDAATAALFTPSAELRAMLLVEGALARVQGRLGLIPETAAAAIDRASREVQIDPAALGGEAAVDGVPVPGLVAAFRKAMQAPEHAQFLHWGATSQDIMDSALALRLRRVTQDWDRRLGDLLAALGRLAGAHADLPMAARTYGQAATPTSFGAIVAGWGWPLVHHRARLAEVGARLATVSLGGAAGTLSAMGKDGPAVRAALAEALDLADPGHSWHAQRDRMGDFAAWMAGLTASLGKMGEDLILMTQSGIGELRLAGAGGSSTMPQKHNPVGPSVLVALARQVTALSAAMQGASIHRQQRDGAAWFVEWLTLPQLCISTGRGIGLALEVAEGLAPDPAAMARGLAEGQGVILAEGLTFALARRMPRPEAQSRIKALCREALETATPLPALVERDFPGLASSAAVSLGTAPDEARRFAKAASAGG</sequence>
<evidence type="ECO:0000313" key="4">
    <source>
        <dbReference type="Proteomes" id="UP000193017"/>
    </source>
</evidence>
<dbReference type="Gene3D" id="1.20.200.10">
    <property type="entry name" value="Fumarase/aspartase (Central domain)"/>
    <property type="match status" value="1"/>
</dbReference>
<proteinExistence type="inferred from homology"/>
<dbReference type="KEGG" id="pcon:B0A89_06435"/>
<reference evidence="3 4" key="1">
    <citation type="submission" date="2017-03" db="EMBL/GenBank/DDBJ databases">
        <title>Genome sequence of Paracoccus contaminans isolated from a water microcosm.</title>
        <authorList>
            <person name="Aurass P."/>
            <person name="Karste S."/>
            <person name="Trost E."/>
            <person name="Glaeser S.P."/>
            <person name="Kaempfer P."/>
            <person name="Flieger A."/>
        </authorList>
    </citation>
    <scope>NUCLEOTIDE SEQUENCE [LARGE SCALE GENOMIC DNA]</scope>
    <source>
        <strain evidence="4">RKI 16-01929T\LMG 29738T\CCM 8701T\CIP 111112T</strain>
    </source>
</reference>
<evidence type="ECO:0000256" key="1">
    <source>
        <dbReference type="ARBA" id="ARBA00034772"/>
    </source>
</evidence>
<dbReference type="GO" id="GO:0016829">
    <property type="term" value="F:lyase activity"/>
    <property type="evidence" value="ECO:0007669"/>
    <property type="project" value="UniProtKB-ARBA"/>
</dbReference>
<dbReference type="InterPro" id="IPR019468">
    <property type="entry name" value="AdenyloSucc_lyase_C"/>
</dbReference>
<dbReference type="SUPFAM" id="SSF48557">
    <property type="entry name" value="L-aspartase-like"/>
    <property type="match status" value="1"/>
</dbReference>
<dbReference type="STRING" id="1945662.B0A89_06435"/>
<dbReference type="InterPro" id="IPR022761">
    <property type="entry name" value="Fumarate_lyase_N"/>
</dbReference>
<keyword evidence="3" id="KW-0413">Isomerase</keyword>
<dbReference type="PRINTS" id="PR00149">
    <property type="entry name" value="FUMRATELYASE"/>
</dbReference>
<dbReference type="EMBL" id="CP020612">
    <property type="protein sequence ID" value="ARJ69321.1"/>
    <property type="molecule type" value="Genomic_DNA"/>
</dbReference>
<dbReference type="Gene3D" id="1.10.40.30">
    <property type="entry name" value="Fumarase/aspartase (C-terminal domain)"/>
    <property type="match status" value="1"/>
</dbReference>
<dbReference type="InterPro" id="IPR020557">
    <property type="entry name" value="Fumarate_lyase_CS"/>
</dbReference>
<comment type="similarity">
    <text evidence="1">Belongs to the class-II fumarase/aspartase family.</text>
</comment>
<dbReference type="OrthoDB" id="9768878at2"/>
<evidence type="ECO:0000259" key="2">
    <source>
        <dbReference type="SMART" id="SM00998"/>
    </source>
</evidence>
<dbReference type="PANTHER" id="PTHR43172">
    <property type="entry name" value="ADENYLOSUCCINATE LYASE"/>
    <property type="match status" value="1"/>
</dbReference>
<dbReference type="Pfam" id="PF00206">
    <property type="entry name" value="Lyase_1"/>
    <property type="match status" value="1"/>
</dbReference>
<dbReference type="AlphaFoldDB" id="A0A1W6CWT7"/>
<dbReference type="PRINTS" id="PR00145">
    <property type="entry name" value="ARGSUCLYASE"/>
</dbReference>
<dbReference type="Proteomes" id="UP000193017">
    <property type="component" value="Chromosome"/>
</dbReference>